<reference evidence="1 2" key="1">
    <citation type="submission" date="2019-05" db="EMBL/GenBank/DDBJ databases">
        <title>Another draft genome of Portunus trituberculatus and its Hox gene families provides insights of decapod evolution.</title>
        <authorList>
            <person name="Jeong J.-H."/>
            <person name="Song I."/>
            <person name="Kim S."/>
            <person name="Choi T."/>
            <person name="Kim D."/>
            <person name="Ryu S."/>
            <person name="Kim W."/>
        </authorList>
    </citation>
    <scope>NUCLEOTIDE SEQUENCE [LARGE SCALE GENOMIC DNA]</scope>
    <source>
        <tissue evidence="1">Muscle</tissue>
    </source>
</reference>
<dbReference type="InterPro" id="IPR012337">
    <property type="entry name" value="RNaseH-like_sf"/>
</dbReference>
<dbReference type="OrthoDB" id="2414538at2759"/>
<dbReference type="AlphaFoldDB" id="A0A5B7CIG7"/>
<dbReference type="InterPro" id="IPR030559">
    <property type="entry name" value="PolZ_Rev3"/>
</dbReference>
<keyword evidence="2" id="KW-1185">Reference proteome</keyword>
<dbReference type="Proteomes" id="UP000324222">
    <property type="component" value="Unassembled WGS sequence"/>
</dbReference>
<organism evidence="1 2">
    <name type="scientific">Portunus trituberculatus</name>
    <name type="common">Swimming crab</name>
    <name type="synonym">Neptunus trituberculatus</name>
    <dbReference type="NCBI Taxonomy" id="210409"/>
    <lineage>
        <taxon>Eukaryota</taxon>
        <taxon>Metazoa</taxon>
        <taxon>Ecdysozoa</taxon>
        <taxon>Arthropoda</taxon>
        <taxon>Crustacea</taxon>
        <taxon>Multicrustacea</taxon>
        <taxon>Malacostraca</taxon>
        <taxon>Eumalacostraca</taxon>
        <taxon>Eucarida</taxon>
        <taxon>Decapoda</taxon>
        <taxon>Pleocyemata</taxon>
        <taxon>Brachyura</taxon>
        <taxon>Eubrachyura</taxon>
        <taxon>Portunoidea</taxon>
        <taxon>Portunidae</taxon>
        <taxon>Portuninae</taxon>
        <taxon>Portunus</taxon>
    </lineage>
</organism>
<comment type="caution">
    <text evidence="1">The sequence shown here is derived from an EMBL/GenBank/DDBJ whole genome shotgun (WGS) entry which is preliminary data.</text>
</comment>
<dbReference type="GO" id="GO:0005634">
    <property type="term" value="C:nucleus"/>
    <property type="evidence" value="ECO:0007669"/>
    <property type="project" value="TreeGrafter"/>
</dbReference>
<evidence type="ECO:0000313" key="2">
    <source>
        <dbReference type="Proteomes" id="UP000324222"/>
    </source>
</evidence>
<protein>
    <submittedName>
        <fullName evidence="1">DNA polymerase zeta catalytic subunit</fullName>
    </submittedName>
</protein>
<gene>
    <name evidence="1" type="primary">Rev3l_0</name>
    <name evidence="1" type="ORF">E2C01_002095</name>
</gene>
<proteinExistence type="predicted"/>
<dbReference type="GO" id="GO:0003887">
    <property type="term" value="F:DNA-directed DNA polymerase activity"/>
    <property type="evidence" value="ECO:0007669"/>
    <property type="project" value="TreeGrafter"/>
</dbReference>
<evidence type="ECO:0000313" key="1">
    <source>
        <dbReference type="EMBL" id="MPC09482.1"/>
    </source>
</evidence>
<dbReference type="PANTHER" id="PTHR45812:SF1">
    <property type="entry name" value="DNA POLYMERASE ZETA CATALYTIC SUBUNIT"/>
    <property type="match status" value="1"/>
</dbReference>
<dbReference type="GO" id="GO:0016035">
    <property type="term" value="C:zeta DNA polymerase complex"/>
    <property type="evidence" value="ECO:0007669"/>
    <property type="project" value="InterPro"/>
</dbReference>
<dbReference type="SUPFAM" id="SSF53098">
    <property type="entry name" value="Ribonuclease H-like"/>
    <property type="match status" value="1"/>
</dbReference>
<dbReference type="GO" id="GO:0042276">
    <property type="term" value="P:error-prone translesion synthesis"/>
    <property type="evidence" value="ECO:0007669"/>
    <property type="project" value="TreeGrafter"/>
</dbReference>
<dbReference type="EMBL" id="VSRR010000071">
    <property type="protein sequence ID" value="MPC09482.1"/>
    <property type="molecule type" value="Genomic_DNA"/>
</dbReference>
<name>A0A5B7CIG7_PORTR</name>
<sequence>MAVVPNLWYHQTTTCPQNGVVQGRVFQPHEAHVPFVLQFLMDHNLHGMNMIHLQSCRFRQLPGEALEVSKGKLKVVGHFMSLEMMQPSIKFFNVCAT</sequence>
<dbReference type="Gene3D" id="3.30.342.10">
    <property type="entry name" value="DNA Polymerase, chain B, domain 1"/>
    <property type="match status" value="1"/>
</dbReference>
<accession>A0A5B7CIG7</accession>
<dbReference type="GO" id="GO:0000724">
    <property type="term" value="P:double-strand break repair via homologous recombination"/>
    <property type="evidence" value="ECO:0007669"/>
    <property type="project" value="TreeGrafter"/>
</dbReference>
<dbReference type="PANTHER" id="PTHR45812">
    <property type="entry name" value="DNA POLYMERASE ZETA CATALYTIC SUBUNIT"/>
    <property type="match status" value="1"/>
</dbReference>